<dbReference type="GO" id="GO:0008237">
    <property type="term" value="F:metallopeptidase activity"/>
    <property type="evidence" value="ECO:0007669"/>
    <property type="project" value="InterPro"/>
</dbReference>
<dbReference type="InterPro" id="IPR024079">
    <property type="entry name" value="MetalloPept_cat_dom_sf"/>
</dbReference>
<reference evidence="1" key="1">
    <citation type="submission" date="2018-06" db="EMBL/GenBank/DDBJ databases">
        <authorList>
            <person name="Zhirakovskaya E."/>
        </authorList>
    </citation>
    <scope>NUCLEOTIDE SEQUENCE</scope>
</reference>
<name>A0A3B0UIX4_9ZZZZ</name>
<dbReference type="Gene3D" id="3.40.390.10">
    <property type="entry name" value="Collagenase (Catalytic Domain)"/>
    <property type="match status" value="1"/>
</dbReference>
<feature type="non-terminal residue" evidence="1">
    <location>
        <position position="1"/>
    </location>
</feature>
<dbReference type="EMBL" id="UOER01000585">
    <property type="protein sequence ID" value="VAW26372.1"/>
    <property type="molecule type" value="Genomic_DNA"/>
</dbReference>
<dbReference type="SUPFAM" id="SSF55486">
    <property type="entry name" value="Metalloproteases ('zincins'), catalytic domain"/>
    <property type="match status" value="1"/>
</dbReference>
<evidence type="ECO:0008006" key="2">
    <source>
        <dbReference type="Google" id="ProtNLM"/>
    </source>
</evidence>
<evidence type="ECO:0000313" key="1">
    <source>
        <dbReference type="EMBL" id="VAW26372.1"/>
    </source>
</evidence>
<sequence length="414" mass="43799">GKARGITGSSNPIGDPYDIDFVAHEMGHQFGAHHTFNADSGNCGGGNRNDATAVEPGSGSTIMAYAGICAPNNVQNLSDAYFHLVSIREMWDNITAGNSTCGAETSTANNTPVLNVLANYTIPISTPFVLDATATDAENDALTYTWEQLDTEIVLHPLESTATGGPAFRSVTPSTSSMRFFPNQNTVVAGNLSSTWEVLPSVARTMRFGVTVRDNNVVGGQTASEETTITVDGTSGPFKLTSQAAVETWDAGTAQTITWDVANTNVSPINCTLVNILLSTDGGFTYPITLASNVANDGSHEIITPNITTNTARIKIQSVGNIFYAMNAADITVQASEFIMNFTSNSVAVCSPNNAVYSFTYNTFLGFSEETTFSASNIPSGTTVTFNPTSATTDNTTVEMTISGISNRCSRRNI</sequence>
<dbReference type="Gene3D" id="2.60.40.10">
    <property type="entry name" value="Immunoglobulins"/>
    <property type="match status" value="1"/>
</dbReference>
<proteinExistence type="predicted"/>
<accession>A0A3B0UIX4</accession>
<dbReference type="InterPro" id="IPR013783">
    <property type="entry name" value="Ig-like_fold"/>
</dbReference>
<dbReference type="AlphaFoldDB" id="A0A3B0UIX4"/>
<protein>
    <recommendedName>
        <fullName evidence="2">Peptidase M12B domain-containing protein</fullName>
    </recommendedName>
</protein>
<gene>
    <name evidence="1" type="ORF">MNBD_BACTEROID04-1240</name>
</gene>
<dbReference type="Pfam" id="PF13574">
    <property type="entry name" value="Reprolysin_2"/>
    <property type="match status" value="1"/>
</dbReference>
<organism evidence="1">
    <name type="scientific">hydrothermal vent metagenome</name>
    <dbReference type="NCBI Taxonomy" id="652676"/>
    <lineage>
        <taxon>unclassified sequences</taxon>
        <taxon>metagenomes</taxon>
        <taxon>ecological metagenomes</taxon>
    </lineage>
</organism>